<proteinExistence type="predicted"/>
<dbReference type="AlphaFoldDB" id="A0A9J6QUI8"/>
<protein>
    <submittedName>
        <fullName evidence="2">Ig-like domain-containing protein</fullName>
    </submittedName>
</protein>
<dbReference type="RefSeq" id="WP_253019926.1">
    <property type="nucleotide sequence ID" value="NZ_JAOSHN010000003.1"/>
</dbReference>
<organism evidence="2 3">
    <name type="scientific">Hominibacterium faecale</name>
    <dbReference type="NCBI Taxonomy" id="2839743"/>
    <lineage>
        <taxon>Bacteria</taxon>
        <taxon>Bacillati</taxon>
        <taxon>Bacillota</taxon>
        <taxon>Clostridia</taxon>
        <taxon>Peptostreptococcales</taxon>
        <taxon>Anaerovoracaceae</taxon>
        <taxon>Hominibacterium</taxon>
    </lineage>
</organism>
<dbReference type="Gene3D" id="2.60.40.1080">
    <property type="match status" value="3"/>
</dbReference>
<name>A0A9J6QUI8_9FIRM</name>
<feature type="domain" description="BIG2" evidence="1">
    <location>
        <begin position="220"/>
        <end position="297"/>
    </location>
</feature>
<evidence type="ECO:0000313" key="3">
    <source>
        <dbReference type="Proteomes" id="UP001065549"/>
    </source>
</evidence>
<comment type="caution">
    <text evidence="2">The sequence shown here is derived from an EMBL/GenBank/DDBJ whole genome shotgun (WGS) entry which is preliminary data.</text>
</comment>
<dbReference type="Proteomes" id="UP001065549">
    <property type="component" value="Unassembled WGS sequence"/>
</dbReference>
<reference evidence="2" key="1">
    <citation type="submission" date="2022-09" db="EMBL/GenBank/DDBJ databases">
        <title>Culturomic study of gut microbiota in children with autism spectrum disorder.</title>
        <authorList>
            <person name="Efimov B.A."/>
            <person name="Chaplin A.V."/>
            <person name="Sokolova S.R."/>
            <person name="Pikina A.P."/>
            <person name="Korzhanova M."/>
            <person name="Belova V."/>
            <person name="Korostin D."/>
        </authorList>
    </citation>
    <scope>NUCLEOTIDE SEQUENCE</scope>
    <source>
        <strain evidence="2">ASD5510</strain>
    </source>
</reference>
<evidence type="ECO:0000313" key="2">
    <source>
        <dbReference type="EMBL" id="MCU7378511.1"/>
    </source>
</evidence>
<dbReference type="InterPro" id="IPR058692">
    <property type="entry name" value="Fn3_SaeA_2nd"/>
</dbReference>
<feature type="domain" description="BIG2" evidence="1">
    <location>
        <begin position="25"/>
        <end position="104"/>
    </location>
</feature>
<dbReference type="InterPro" id="IPR008964">
    <property type="entry name" value="Invasin/intimin_cell_adhesion"/>
</dbReference>
<dbReference type="Pfam" id="PF02368">
    <property type="entry name" value="Big_2"/>
    <property type="match status" value="3"/>
</dbReference>
<dbReference type="InterPro" id="IPR013783">
    <property type="entry name" value="Ig-like_fold"/>
</dbReference>
<accession>A0A9J6QUI8</accession>
<dbReference type="Gene3D" id="2.60.40.10">
    <property type="entry name" value="Immunoglobulins"/>
    <property type="match status" value="3"/>
</dbReference>
<dbReference type="SUPFAM" id="SSF49373">
    <property type="entry name" value="Invasin/intimin cell-adhesion fragments"/>
    <property type="match status" value="3"/>
</dbReference>
<dbReference type="EMBL" id="JAOSHN010000003">
    <property type="protein sequence ID" value="MCU7378511.1"/>
    <property type="molecule type" value="Genomic_DNA"/>
</dbReference>
<dbReference type="InterPro" id="IPR003343">
    <property type="entry name" value="Big_2"/>
</dbReference>
<evidence type="ECO:0000259" key="1">
    <source>
        <dbReference type="SMART" id="SM00635"/>
    </source>
</evidence>
<keyword evidence="3" id="KW-1185">Reference proteome</keyword>
<feature type="domain" description="BIG2" evidence="1">
    <location>
        <begin position="581"/>
        <end position="658"/>
    </location>
</feature>
<gene>
    <name evidence="2" type="ORF">OBO34_09080</name>
</gene>
<sequence>MVMIATCIPAIAFAESKAAPLTIWDVANKELTDQTIEMIAIYGQKELRAKDAEGKLVSPTWTSSNPSVLQVSQSGLVTTVKPKVGEEVTITATDQNGNQAKCHVTLIQMDISDPDVFLINRGKPKKVSLNKATAILASVPRDQTSTAASESRAAWFADNLKCIESTNEKVVKSEDVAITKSTTGQVKLNVTAIADGNTELTFTLEDQEFATGKATLEIQTKTGIILSKTYTSLSAGEESKIPIKEVLPADNNPEPQFQYTSEDPAVATVDQDGVVKGIANGGTNIEIKQTNGQQYTTSYRVTVVKPGLYIVEGGHENTSDMSKWKWVGDTLSINTQDEVYLRYFTKDSASDGLGTLYQSGNANVGSFVSKEAPGEDMSYKRGYFKPAANGSAKLRLMEYISADDDYRELGECTVTVNVPGFSNAATGNREDYKAQGPQNGTTLKLNDLHISTNTSNQLMYENYINTLVDTKDSSFSFTAASAKGDGNKKPDDYVQKYMLDKIKLCNKEMTKTIGTFGDETLILKSVDTNKVQNPTTVKFAIKKEALKYNTEYALVFDDSFKQNSMIEKEAVFYFKTKKFTKATAISLNKPSANIPVNGTLELKASFMPKDADDTELTWSSTDHSVAKVDNSGNVTGVKAGTAIITAVNKNGLSSSCKVTVDPVQVAPAKIKAAAAAYNSAKISWAKVDGAAGYAVYGAASKNGKYGKLTETKAFSYLDKGLKTGKTKYYKVRTYTEVNGVKYYSADSNTSAAKPALKPIKKVKAQASYNKAKVSYQQIPGASGYVIYKASKKNGAYKKLAVVKGGKNKSFTDKKVKTGKTYYYKVKAYRNVDGRKVYSKISKPAGAKAALAVSKMTLKAKKNGIVVKWTKVKGAHKYQIYRSTKKNGGYILVRQTAKRSFTDQQVSGGKAYFYKLRAYRVVDGKKVYSKYTKIQRVKAK</sequence>
<dbReference type="Pfam" id="PF25833">
    <property type="entry name" value="Fn3_SaeA_3rd"/>
    <property type="match status" value="1"/>
</dbReference>
<dbReference type="SMART" id="SM00635">
    <property type="entry name" value="BID_2"/>
    <property type="match status" value="3"/>
</dbReference>